<evidence type="ECO:0000256" key="9">
    <source>
        <dbReference type="ARBA" id="ARBA00023128"/>
    </source>
</evidence>
<dbReference type="SMART" id="SM00382">
    <property type="entry name" value="AAA"/>
    <property type="match status" value="1"/>
</dbReference>
<dbReference type="Gene3D" id="3.40.50.300">
    <property type="entry name" value="P-loop containing nucleotide triphosphate hydrolases"/>
    <property type="match status" value="1"/>
</dbReference>
<feature type="region of interest" description="Disordered" evidence="13">
    <location>
        <begin position="550"/>
        <end position="573"/>
    </location>
</feature>
<evidence type="ECO:0000256" key="1">
    <source>
        <dbReference type="ARBA" id="ARBA00004434"/>
    </source>
</evidence>
<sequence>MASYLQEVLSMIMMTPNASSTAEPHININPVASPSTTSMPSPTTTISNIIAFLFSLSALRDWVKLIVLGGFFETCRRIVFGMYSKLISSFWMNAYFEDQDPCYNWLMVWLSKQPSWKKSRDVQISTQTYGAKSSSITLDGEDNYSSQFKSYRKLSYLPSLSVTYGLWYKGCYMNIIRTQQETRWYGDKENTLQISLLTRDRDILVHLLQEARQEYMAAQEHHMCIFVNDSMGNCWSHVASRAKRSMTSIILDPGVKELLLKDARDFLESKAWYSERGIPYRRGYLLWGAPGSGKSSLIHALAGELGLDVYVLSLGKAGLDDSSLNGLINRLPERCIALMEDVDAVFTHGLSRDSDAVNALVNPPNPSGTPTASTPAPSNNRVTLSGLLNALDGVSAQEGRILFATTNKYSSLDSALRRPGRMDVHIEFKLASKYQARELFLRFFNPGDTPKIVEDNESDSGDSIGSVDSGYASTHDTQLTVHSSFRETKVPIEKLKLLADDFAEAIPEYGFSMAALQGYLMMYKTQPLEAVEQIGEWLQKEKEEHATKIREAQTKKAGSLKGEKETMEQEVTKRVEKAVRERLEREKLEKELMEKVEREMTTKIESWLIERPL</sequence>
<feature type="domain" description="AAA+ ATPase" evidence="14">
    <location>
        <begin position="280"/>
        <end position="432"/>
    </location>
</feature>
<keyword evidence="4 12" id="KW-0547">Nucleotide-binding</keyword>
<dbReference type="AlphaFoldDB" id="A0A9W9A4D1"/>
<dbReference type="SMART" id="SM01024">
    <property type="entry name" value="BCS1_N"/>
    <property type="match status" value="1"/>
</dbReference>
<comment type="caution">
    <text evidence="16">The sequence shown here is derived from an EMBL/GenBank/DDBJ whole genome shotgun (WGS) entry which is preliminary data.</text>
</comment>
<dbReference type="InterPro" id="IPR014851">
    <property type="entry name" value="BCS1_N"/>
</dbReference>
<evidence type="ECO:0000256" key="8">
    <source>
        <dbReference type="ARBA" id="ARBA00022989"/>
    </source>
</evidence>
<dbReference type="InterPro" id="IPR027417">
    <property type="entry name" value="P-loop_NTPase"/>
</dbReference>
<gene>
    <name evidence="16" type="ORF">C8J55DRAFT_562763</name>
</gene>
<keyword evidence="10" id="KW-0472">Membrane</keyword>
<evidence type="ECO:0000256" key="5">
    <source>
        <dbReference type="ARBA" id="ARBA00022792"/>
    </source>
</evidence>
<protein>
    <submittedName>
        <fullName evidence="16">P-loop containing nucleoside triphosphate hydrolase protein</fullName>
    </submittedName>
</protein>
<evidence type="ECO:0000256" key="6">
    <source>
        <dbReference type="ARBA" id="ARBA00022801"/>
    </source>
</evidence>
<dbReference type="PANTHER" id="PTHR23070">
    <property type="entry name" value="BCS1 AAA-TYPE ATPASE"/>
    <property type="match status" value="1"/>
</dbReference>
<reference evidence="16" key="1">
    <citation type="submission" date="2022-08" db="EMBL/GenBank/DDBJ databases">
        <authorList>
            <consortium name="DOE Joint Genome Institute"/>
            <person name="Min B."/>
            <person name="Riley R."/>
            <person name="Sierra-Patev S."/>
            <person name="Naranjo-Ortiz M."/>
            <person name="Looney B."/>
            <person name="Konkel Z."/>
            <person name="Slot J.C."/>
            <person name="Sakamoto Y."/>
            <person name="Steenwyk J.L."/>
            <person name="Rokas A."/>
            <person name="Carro J."/>
            <person name="Camarero S."/>
            <person name="Ferreira P."/>
            <person name="Molpeceres G."/>
            <person name="Ruiz-Duenas F.J."/>
            <person name="Serrano A."/>
            <person name="Henrissat B."/>
            <person name="Drula E."/>
            <person name="Hughes K.W."/>
            <person name="Mata J.L."/>
            <person name="Ishikawa N.K."/>
            <person name="Vargas-Isla R."/>
            <person name="Ushijima S."/>
            <person name="Smith C.A."/>
            <person name="Ahrendt S."/>
            <person name="Andreopoulos W."/>
            <person name="He G."/>
            <person name="Labutti K."/>
            <person name="Lipzen A."/>
            <person name="Ng V."/>
            <person name="Sandor L."/>
            <person name="Barry K."/>
            <person name="Martinez A.T."/>
            <person name="Xiao Y."/>
            <person name="Gibbons J.G."/>
            <person name="Terashima K."/>
            <person name="Hibbett D.S."/>
            <person name="Grigoriev I.V."/>
        </authorList>
    </citation>
    <scope>NUCLEOTIDE SEQUENCE</scope>
    <source>
        <strain evidence="16">Sp2 HRB7682 ss15</strain>
    </source>
</reference>
<evidence type="ECO:0000313" key="17">
    <source>
        <dbReference type="Proteomes" id="UP001150238"/>
    </source>
</evidence>
<dbReference type="InterPro" id="IPR003960">
    <property type="entry name" value="ATPase_AAA_CS"/>
</dbReference>
<dbReference type="GO" id="GO:0005743">
    <property type="term" value="C:mitochondrial inner membrane"/>
    <property type="evidence" value="ECO:0007669"/>
    <property type="project" value="UniProtKB-SubCell"/>
</dbReference>
<evidence type="ECO:0000256" key="13">
    <source>
        <dbReference type="SAM" id="MobiDB-lite"/>
    </source>
</evidence>
<keyword evidence="8" id="KW-1133">Transmembrane helix</keyword>
<evidence type="ECO:0000259" key="14">
    <source>
        <dbReference type="SMART" id="SM00382"/>
    </source>
</evidence>
<comment type="subcellular location">
    <subcellularLocation>
        <location evidence="1">Mitochondrion inner membrane</location>
        <topology evidence="1">Single-pass membrane protein</topology>
    </subcellularLocation>
</comment>
<dbReference type="Proteomes" id="UP001150238">
    <property type="component" value="Unassembled WGS sequence"/>
</dbReference>
<feature type="region of interest" description="Disordered" evidence="13">
    <location>
        <begin position="361"/>
        <end position="380"/>
    </location>
</feature>
<dbReference type="GO" id="GO:0016887">
    <property type="term" value="F:ATP hydrolysis activity"/>
    <property type="evidence" value="ECO:0007669"/>
    <property type="project" value="InterPro"/>
</dbReference>
<evidence type="ECO:0000256" key="3">
    <source>
        <dbReference type="ARBA" id="ARBA00022692"/>
    </source>
</evidence>
<evidence type="ECO:0000256" key="10">
    <source>
        <dbReference type="ARBA" id="ARBA00023136"/>
    </source>
</evidence>
<reference evidence="16" key="2">
    <citation type="journal article" date="2023" name="Proc. Natl. Acad. Sci. U.S.A.">
        <title>A global phylogenomic analysis of the shiitake genus Lentinula.</title>
        <authorList>
            <person name="Sierra-Patev S."/>
            <person name="Min B."/>
            <person name="Naranjo-Ortiz M."/>
            <person name="Looney B."/>
            <person name="Konkel Z."/>
            <person name="Slot J.C."/>
            <person name="Sakamoto Y."/>
            <person name="Steenwyk J.L."/>
            <person name="Rokas A."/>
            <person name="Carro J."/>
            <person name="Camarero S."/>
            <person name="Ferreira P."/>
            <person name="Molpeceres G."/>
            <person name="Ruiz-Duenas F.J."/>
            <person name="Serrano A."/>
            <person name="Henrissat B."/>
            <person name="Drula E."/>
            <person name="Hughes K.W."/>
            <person name="Mata J.L."/>
            <person name="Ishikawa N.K."/>
            <person name="Vargas-Isla R."/>
            <person name="Ushijima S."/>
            <person name="Smith C.A."/>
            <person name="Donoghue J."/>
            <person name="Ahrendt S."/>
            <person name="Andreopoulos W."/>
            <person name="He G."/>
            <person name="LaButti K."/>
            <person name="Lipzen A."/>
            <person name="Ng V."/>
            <person name="Riley R."/>
            <person name="Sandor L."/>
            <person name="Barry K."/>
            <person name="Martinez A.T."/>
            <person name="Xiao Y."/>
            <person name="Gibbons J.G."/>
            <person name="Terashima K."/>
            <person name="Grigoriev I.V."/>
            <person name="Hibbett D."/>
        </authorList>
    </citation>
    <scope>NUCLEOTIDE SEQUENCE</scope>
    <source>
        <strain evidence="16">Sp2 HRB7682 ss15</strain>
    </source>
</reference>
<dbReference type="PROSITE" id="PS00674">
    <property type="entry name" value="AAA"/>
    <property type="match status" value="1"/>
</dbReference>
<feature type="compositionally biased region" description="Low complexity" evidence="13">
    <location>
        <begin position="461"/>
        <end position="470"/>
    </location>
</feature>
<dbReference type="InterPro" id="IPR057495">
    <property type="entry name" value="AAA_lid_BCS1"/>
</dbReference>
<evidence type="ECO:0000259" key="15">
    <source>
        <dbReference type="SMART" id="SM01024"/>
    </source>
</evidence>
<evidence type="ECO:0000256" key="11">
    <source>
        <dbReference type="ARBA" id="ARBA00048778"/>
    </source>
</evidence>
<dbReference type="Pfam" id="PF00004">
    <property type="entry name" value="AAA"/>
    <property type="match status" value="1"/>
</dbReference>
<keyword evidence="7 12" id="KW-0067">ATP-binding</keyword>
<dbReference type="InterPro" id="IPR003959">
    <property type="entry name" value="ATPase_AAA_core"/>
</dbReference>
<comment type="catalytic activity">
    <reaction evidence="11">
        <text>ATP + H2O = ADP + phosphate + H(+)</text>
        <dbReference type="Rhea" id="RHEA:13065"/>
        <dbReference type="ChEBI" id="CHEBI:15377"/>
        <dbReference type="ChEBI" id="CHEBI:15378"/>
        <dbReference type="ChEBI" id="CHEBI:30616"/>
        <dbReference type="ChEBI" id="CHEBI:43474"/>
        <dbReference type="ChEBI" id="CHEBI:456216"/>
    </reaction>
    <physiologicalReaction direction="left-to-right" evidence="11">
        <dbReference type="Rhea" id="RHEA:13066"/>
    </physiologicalReaction>
</comment>
<evidence type="ECO:0000256" key="7">
    <source>
        <dbReference type="ARBA" id="ARBA00022840"/>
    </source>
</evidence>
<name>A0A9W9A4D1_9AGAR</name>
<feature type="compositionally biased region" description="Basic and acidic residues" evidence="13">
    <location>
        <begin position="561"/>
        <end position="573"/>
    </location>
</feature>
<comment type="similarity">
    <text evidence="2">Belongs to the AAA ATPase family. BCS1 subfamily.</text>
</comment>
<dbReference type="GO" id="GO:0005524">
    <property type="term" value="F:ATP binding"/>
    <property type="evidence" value="ECO:0007669"/>
    <property type="project" value="UniProtKB-KW"/>
</dbReference>
<keyword evidence="9" id="KW-0496">Mitochondrion</keyword>
<dbReference type="Pfam" id="PF08740">
    <property type="entry name" value="BCS1_N"/>
    <property type="match status" value="1"/>
</dbReference>
<proteinExistence type="inferred from homology"/>
<dbReference type="Pfam" id="PF25426">
    <property type="entry name" value="AAA_lid_BCS1"/>
    <property type="match status" value="1"/>
</dbReference>
<feature type="compositionally biased region" description="Low complexity" evidence="13">
    <location>
        <begin position="368"/>
        <end position="380"/>
    </location>
</feature>
<evidence type="ECO:0000313" key="16">
    <source>
        <dbReference type="EMBL" id="KAJ4474116.1"/>
    </source>
</evidence>
<organism evidence="16 17">
    <name type="scientific">Lentinula lateritia</name>
    <dbReference type="NCBI Taxonomy" id="40482"/>
    <lineage>
        <taxon>Eukaryota</taxon>
        <taxon>Fungi</taxon>
        <taxon>Dikarya</taxon>
        <taxon>Basidiomycota</taxon>
        <taxon>Agaricomycotina</taxon>
        <taxon>Agaricomycetes</taxon>
        <taxon>Agaricomycetidae</taxon>
        <taxon>Agaricales</taxon>
        <taxon>Marasmiineae</taxon>
        <taxon>Omphalotaceae</taxon>
        <taxon>Lentinula</taxon>
    </lineage>
</organism>
<accession>A0A9W9A4D1</accession>
<feature type="domain" description="BCS1 N-terminal" evidence="15">
    <location>
        <begin position="66"/>
        <end position="249"/>
    </location>
</feature>
<dbReference type="EMBL" id="JANVFS010000024">
    <property type="protein sequence ID" value="KAJ4474116.1"/>
    <property type="molecule type" value="Genomic_DNA"/>
</dbReference>
<keyword evidence="5" id="KW-0999">Mitochondrion inner membrane</keyword>
<dbReference type="SUPFAM" id="SSF52540">
    <property type="entry name" value="P-loop containing nucleoside triphosphate hydrolases"/>
    <property type="match status" value="1"/>
</dbReference>
<keyword evidence="6 16" id="KW-0378">Hydrolase</keyword>
<dbReference type="InterPro" id="IPR003593">
    <property type="entry name" value="AAA+_ATPase"/>
</dbReference>
<feature type="region of interest" description="Disordered" evidence="13">
    <location>
        <begin position="451"/>
        <end position="471"/>
    </location>
</feature>
<evidence type="ECO:0000256" key="2">
    <source>
        <dbReference type="ARBA" id="ARBA00007448"/>
    </source>
</evidence>
<evidence type="ECO:0000256" key="12">
    <source>
        <dbReference type="RuleBase" id="RU003651"/>
    </source>
</evidence>
<dbReference type="InterPro" id="IPR050747">
    <property type="entry name" value="Mitochondrial_chaperone_BCS1"/>
</dbReference>
<evidence type="ECO:0000256" key="4">
    <source>
        <dbReference type="ARBA" id="ARBA00022741"/>
    </source>
</evidence>
<keyword evidence="3" id="KW-0812">Transmembrane</keyword>